<dbReference type="Pfam" id="PF14322">
    <property type="entry name" value="SusD-like_3"/>
    <property type="match status" value="1"/>
</dbReference>
<feature type="domain" description="SusD-like N-terminal" evidence="7">
    <location>
        <begin position="28"/>
        <end position="237"/>
    </location>
</feature>
<dbReference type="InterPro" id="IPR011990">
    <property type="entry name" value="TPR-like_helical_dom_sf"/>
</dbReference>
<gene>
    <name evidence="8" type="ORF">C5749_05545</name>
</gene>
<dbReference type="EMBL" id="PVBS01000001">
    <property type="protein sequence ID" value="PRD56695.1"/>
    <property type="molecule type" value="Genomic_DNA"/>
</dbReference>
<evidence type="ECO:0000259" key="7">
    <source>
        <dbReference type="Pfam" id="PF14322"/>
    </source>
</evidence>
<keyword evidence="3" id="KW-0732">Signal</keyword>
<keyword evidence="4" id="KW-0472">Membrane</keyword>
<evidence type="ECO:0000256" key="4">
    <source>
        <dbReference type="ARBA" id="ARBA00023136"/>
    </source>
</evidence>
<dbReference type="InterPro" id="IPR033985">
    <property type="entry name" value="SusD-like_N"/>
</dbReference>
<feature type="domain" description="RagB/SusD" evidence="6">
    <location>
        <begin position="379"/>
        <end position="512"/>
    </location>
</feature>
<comment type="similarity">
    <text evidence="2">Belongs to the SusD family.</text>
</comment>
<sequence length="513" mass="59011">MNKILKYTAKFRLLSVLTAVILASSCNDFLDEKPSKSSDLVVTTTEDLDALLNNFSAFYSEGNRTAIYSTDDYGLTTAIYNGRPATFGMAAIEFSLWDIDYLPDDTREGFWRNEYTKIFNANMVLENLGRVSGSEADKSRLKADAHFIRAYSYFALANVYCLPYNESTADELGLTLKTGTSFDDPTERSSLAEVYTQIEADLAEALSTPVPLVQQGRARHWRTNTAAVNGFAARYYLIRNNYEKALQYANEALSEYSELVDYNTDMRYGRSSTVTINAGTPNAESVTIQFPYTHDNQQDFIDMIQWKEFLYFRMLNHESWWYLPSQALIDLYDRQHDLRYAYHMIDHYSYDRGMINPSFDWPGYVFFYKDRIPSGPTTAEMYLIKAECLARLNRVPEALTAVNTLRAKRMKPGAWVNISATDNNNALQKILEERRRELPFTQRWNDIRRFNNNNYAADDVELEKTFYPYTASNVTADQAPKVYKLPKDSRRFAAPIPRTEIISSRGAIVQNTY</sequence>
<evidence type="ECO:0000256" key="5">
    <source>
        <dbReference type="ARBA" id="ARBA00023237"/>
    </source>
</evidence>
<evidence type="ECO:0000256" key="1">
    <source>
        <dbReference type="ARBA" id="ARBA00004442"/>
    </source>
</evidence>
<protein>
    <submittedName>
        <fullName evidence="8">RagB/SusD family nutrient uptake outer membrane protein</fullName>
    </submittedName>
</protein>
<evidence type="ECO:0000313" key="9">
    <source>
        <dbReference type="Proteomes" id="UP000238642"/>
    </source>
</evidence>
<evidence type="ECO:0000313" key="8">
    <source>
        <dbReference type="EMBL" id="PRD56695.1"/>
    </source>
</evidence>
<dbReference type="SUPFAM" id="SSF48452">
    <property type="entry name" value="TPR-like"/>
    <property type="match status" value="1"/>
</dbReference>
<dbReference type="OrthoDB" id="1094477at2"/>
<proteinExistence type="inferred from homology"/>
<evidence type="ECO:0000259" key="6">
    <source>
        <dbReference type="Pfam" id="PF07980"/>
    </source>
</evidence>
<dbReference type="RefSeq" id="WP_105723747.1">
    <property type="nucleotide sequence ID" value="NZ_PVBS01000001.1"/>
</dbReference>
<dbReference type="GO" id="GO:0009279">
    <property type="term" value="C:cell outer membrane"/>
    <property type="evidence" value="ECO:0007669"/>
    <property type="project" value="UniProtKB-SubCell"/>
</dbReference>
<dbReference type="Proteomes" id="UP000238642">
    <property type="component" value="Unassembled WGS sequence"/>
</dbReference>
<dbReference type="InterPro" id="IPR012944">
    <property type="entry name" value="SusD_RagB_dom"/>
</dbReference>
<keyword evidence="5" id="KW-0998">Cell outer membrane</keyword>
<evidence type="ECO:0000256" key="2">
    <source>
        <dbReference type="ARBA" id="ARBA00006275"/>
    </source>
</evidence>
<evidence type="ECO:0000256" key="3">
    <source>
        <dbReference type="ARBA" id="ARBA00022729"/>
    </source>
</evidence>
<comment type="subcellular location">
    <subcellularLocation>
        <location evidence="1">Cell outer membrane</location>
    </subcellularLocation>
</comment>
<keyword evidence="9" id="KW-1185">Reference proteome</keyword>
<comment type="caution">
    <text evidence="8">The sequence shown here is derived from an EMBL/GenBank/DDBJ whole genome shotgun (WGS) entry which is preliminary data.</text>
</comment>
<name>A0A2S9JTS8_9SPHI</name>
<accession>A0A2S9JTS8</accession>
<organism evidence="8 9">
    <name type="scientific">Sphingobacterium gobiense</name>
    <dbReference type="NCBI Taxonomy" id="1382456"/>
    <lineage>
        <taxon>Bacteria</taxon>
        <taxon>Pseudomonadati</taxon>
        <taxon>Bacteroidota</taxon>
        <taxon>Sphingobacteriia</taxon>
        <taxon>Sphingobacteriales</taxon>
        <taxon>Sphingobacteriaceae</taxon>
        <taxon>Sphingobacterium</taxon>
    </lineage>
</organism>
<dbReference type="PROSITE" id="PS51257">
    <property type="entry name" value="PROKAR_LIPOPROTEIN"/>
    <property type="match status" value="1"/>
</dbReference>
<dbReference type="AlphaFoldDB" id="A0A2S9JTS8"/>
<reference evidence="8 9" key="1">
    <citation type="submission" date="2018-02" db="EMBL/GenBank/DDBJ databases">
        <title>The draft genome of Sphingobacterium gobiense H7.</title>
        <authorList>
            <person name="Li L."/>
            <person name="Liu L."/>
            <person name="Zhang X."/>
            <person name="Wang T."/>
            <person name="Liang L."/>
        </authorList>
    </citation>
    <scope>NUCLEOTIDE SEQUENCE [LARGE SCALE GENOMIC DNA]</scope>
    <source>
        <strain evidence="8 9">ACCC 05757</strain>
    </source>
</reference>
<dbReference type="Gene3D" id="1.25.40.390">
    <property type="match status" value="1"/>
</dbReference>
<dbReference type="Pfam" id="PF07980">
    <property type="entry name" value="SusD_RagB"/>
    <property type="match status" value="1"/>
</dbReference>